<proteinExistence type="predicted"/>
<gene>
    <name evidence="1" type="ORF">BJG266_LOCUS20766</name>
    <name evidence="2" type="ORF">QVE165_LOCUS30364</name>
</gene>
<evidence type="ECO:0000313" key="3">
    <source>
        <dbReference type="Proteomes" id="UP000663832"/>
    </source>
</evidence>
<protein>
    <submittedName>
        <fullName evidence="2">Uncharacterized protein</fullName>
    </submittedName>
</protein>
<dbReference type="EMBL" id="CAJNOM010000251">
    <property type="protein sequence ID" value="CAF1285046.1"/>
    <property type="molecule type" value="Genomic_DNA"/>
</dbReference>
<organism evidence="2 3">
    <name type="scientific">Adineta steineri</name>
    <dbReference type="NCBI Taxonomy" id="433720"/>
    <lineage>
        <taxon>Eukaryota</taxon>
        <taxon>Metazoa</taxon>
        <taxon>Spiralia</taxon>
        <taxon>Gnathifera</taxon>
        <taxon>Rotifera</taxon>
        <taxon>Eurotatoria</taxon>
        <taxon>Bdelloidea</taxon>
        <taxon>Adinetida</taxon>
        <taxon>Adinetidae</taxon>
        <taxon>Adineta</taxon>
    </lineage>
</organism>
<reference evidence="2" key="1">
    <citation type="submission" date="2021-02" db="EMBL/GenBank/DDBJ databases">
        <authorList>
            <person name="Nowell W R."/>
        </authorList>
    </citation>
    <scope>NUCLEOTIDE SEQUENCE</scope>
</reference>
<dbReference type="EMBL" id="CAJNOI010000119">
    <property type="protein sequence ID" value="CAF1090216.1"/>
    <property type="molecule type" value="Genomic_DNA"/>
</dbReference>
<evidence type="ECO:0000313" key="2">
    <source>
        <dbReference type="EMBL" id="CAF1285046.1"/>
    </source>
</evidence>
<sequence length="112" mass="12969">MTIKDLDLNQVHHPLLNACHSLTSTLNDGVIWHSTQLHFIQLIVRFPPFKQNEERIYGILSRILQIIQKSLPHFHPFVYVHTDPAQFNVDSNLNIIASPFIGLVRSLITEYE</sequence>
<name>A0A815CV02_9BILA</name>
<dbReference type="AlphaFoldDB" id="A0A815CV02"/>
<comment type="caution">
    <text evidence="2">The sequence shown here is derived from an EMBL/GenBank/DDBJ whole genome shotgun (WGS) entry which is preliminary data.</text>
</comment>
<dbReference type="OrthoDB" id="10093375at2759"/>
<dbReference type="Proteomes" id="UP000663832">
    <property type="component" value="Unassembled WGS sequence"/>
</dbReference>
<dbReference type="Proteomes" id="UP000663877">
    <property type="component" value="Unassembled WGS sequence"/>
</dbReference>
<keyword evidence="3" id="KW-1185">Reference proteome</keyword>
<accession>A0A815CV02</accession>
<evidence type="ECO:0000313" key="1">
    <source>
        <dbReference type="EMBL" id="CAF1090216.1"/>
    </source>
</evidence>